<feature type="region of interest" description="Disordered" evidence="12">
    <location>
        <begin position="528"/>
        <end position="547"/>
    </location>
</feature>
<comment type="caution">
    <text evidence="14">The sequence shown here is derived from an EMBL/GenBank/DDBJ whole genome shotgun (WGS) entry which is preliminary data.</text>
</comment>
<evidence type="ECO:0000313" key="14">
    <source>
        <dbReference type="EMBL" id="GFO40687.1"/>
    </source>
</evidence>
<name>A0AAV4D9C4_9GAST</name>
<evidence type="ECO:0000256" key="4">
    <source>
        <dbReference type="ARBA" id="ARBA00022527"/>
    </source>
</evidence>
<evidence type="ECO:0000256" key="2">
    <source>
        <dbReference type="ARBA" id="ARBA00012513"/>
    </source>
</evidence>
<comment type="subcellular location">
    <subcellularLocation>
        <location evidence="1">Cytoplasm</location>
    </subcellularLocation>
</comment>
<comment type="catalytic activity">
    <reaction evidence="10">
        <text>L-seryl-[protein] + ATP = O-phospho-L-seryl-[protein] + ADP + H(+)</text>
        <dbReference type="Rhea" id="RHEA:17989"/>
        <dbReference type="Rhea" id="RHEA-COMP:9863"/>
        <dbReference type="Rhea" id="RHEA-COMP:11604"/>
        <dbReference type="ChEBI" id="CHEBI:15378"/>
        <dbReference type="ChEBI" id="CHEBI:29999"/>
        <dbReference type="ChEBI" id="CHEBI:30616"/>
        <dbReference type="ChEBI" id="CHEBI:83421"/>
        <dbReference type="ChEBI" id="CHEBI:456216"/>
        <dbReference type="EC" id="2.7.11.1"/>
    </reaction>
</comment>
<dbReference type="GO" id="GO:0005524">
    <property type="term" value="F:ATP binding"/>
    <property type="evidence" value="ECO:0007669"/>
    <property type="project" value="UniProtKB-UniRule"/>
</dbReference>
<keyword evidence="7 14" id="KW-0418">Kinase</keyword>
<dbReference type="InterPro" id="IPR011009">
    <property type="entry name" value="Kinase-like_dom_sf"/>
</dbReference>
<dbReference type="FunFam" id="1.10.510.10:FF:001222">
    <property type="entry name" value="Serine/threonine-protein kinase ppk25"/>
    <property type="match status" value="1"/>
</dbReference>
<dbReference type="InterPro" id="IPR008271">
    <property type="entry name" value="Ser/Thr_kinase_AS"/>
</dbReference>
<evidence type="ECO:0000256" key="6">
    <source>
        <dbReference type="ARBA" id="ARBA00022741"/>
    </source>
</evidence>
<feature type="region of interest" description="Disordered" evidence="12">
    <location>
        <begin position="503"/>
        <end position="522"/>
    </location>
</feature>
<keyword evidence="3" id="KW-0963">Cytoplasm</keyword>
<feature type="compositionally biased region" description="Low complexity" evidence="12">
    <location>
        <begin position="473"/>
        <end position="484"/>
    </location>
</feature>
<sequence length="1026" mass="113863">MDSSQTSEVDSKNLGHQVPDLLQEQTMLNKNRLAILDTSKGYEGRCKKVGQYLLGSTIGEGSYGKIRLGKHLITKQQVAVKVVSKKTLVQKEAARRHFRREALMLQRVHHPHVTRLYQALETGNSYYLVFELATGGSLFHVLSRKGILSERESCFYMRQIVSALDHLHKSDIVHRDLKLENVLLDEHSNVKLVDFGLSAVCQDSDTALSTQCGSPLYAAPELFAGRKYGKPVDIWSLGVSLYALLVGRLPFLPGEGASLLQLYSLLLKGCELPKHLSESCKDILSRMLEVHESRRISLDDILTHPWLTGPEAEAIKRVPPVPKKLSELAVDNSIVKYICTMFRFSERDVITSVVERKLTPAAATYHILHDGIESGRVSVSFTRDLNVTGAEGNITVLPTSEAAQRSTETSRENLLGHSTYANRTSRAAMAESDGPKSKGTETQSSDNRVLQSNDTGKEEKFSGSPNNSSESFLPRLNPLSSLPNGVGMKDGFSSKENHHLNLFDQNRDTISESTDSGVGVEGSEEILVNSTEPEESEQALTSCQETKDKTKKPFSYKNFIMDLKECRQKSKFDQKINQTSINNAVAQNRTSDENRATGYVLIGHSPRNNNPNTEEAKRNSGGQFSKDDLPAVTSSSMCSSLNPTFPPLGTRSASPQSSSSSLAYSSMLGSGQHYTGVKYNTYISSNDGSFYYSSKPIPGFRQGNRYYLHFDKSNCSAFNLGINDKNRLSCESFAVKFVNNQNAVLGKTHYAKDSMSLNRNHLYSVYSPQQKSFSCTPFSYKPQEKTEETEYKKSAVDTRGCFERGGILNQRNTRPTPHTPVTPLKLSVNDSSLHVQSLTTINNNTKTVNSFYGSPELCVIFSETVDSDNGNRLLQHDARFSQTSLQKYCPPPYTLSSLKGHYGADPWRSSKSEKADLSRAMRRGLRNKQGHPNRGQACEPLSSVNSSLYKTTRKSRSEASRKRKGSKHTRSHKGSQSDESFSLKVPDRHNDDDSSSSLSRSELTTPDGEDFMMPVTSVVITTKGRH</sequence>
<evidence type="ECO:0000259" key="13">
    <source>
        <dbReference type="PROSITE" id="PS50011"/>
    </source>
</evidence>
<dbReference type="Pfam" id="PF00069">
    <property type="entry name" value="Pkinase"/>
    <property type="match status" value="1"/>
</dbReference>
<feature type="binding site" evidence="11">
    <location>
        <position position="81"/>
    </location>
    <ligand>
        <name>ATP</name>
        <dbReference type="ChEBI" id="CHEBI:30616"/>
    </ligand>
</feature>
<keyword evidence="4" id="KW-0723">Serine/threonine-protein kinase</keyword>
<dbReference type="GO" id="GO:0004674">
    <property type="term" value="F:protein serine/threonine kinase activity"/>
    <property type="evidence" value="ECO:0007669"/>
    <property type="project" value="UniProtKB-KW"/>
</dbReference>
<evidence type="ECO:0000256" key="9">
    <source>
        <dbReference type="ARBA" id="ARBA00047899"/>
    </source>
</evidence>
<dbReference type="InterPro" id="IPR017441">
    <property type="entry name" value="Protein_kinase_ATP_BS"/>
</dbReference>
<dbReference type="EC" id="2.7.11.1" evidence="2"/>
<feature type="domain" description="Protein kinase" evidence="13">
    <location>
        <begin position="52"/>
        <end position="307"/>
    </location>
</feature>
<evidence type="ECO:0000256" key="8">
    <source>
        <dbReference type="ARBA" id="ARBA00022840"/>
    </source>
</evidence>
<dbReference type="EMBL" id="BLXT01007631">
    <property type="protein sequence ID" value="GFO40687.1"/>
    <property type="molecule type" value="Genomic_DNA"/>
</dbReference>
<protein>
    <recommendedName>
        <fullName evidence="2">non-specific serine/threonine protein kinase</fullName>
        <ecNumber evidence="2">2.7.11.1</ecNumber>
    </recommendedName>
</protein>
<evidence type="ECO:0000313" key="15">
    <source>
        <dbReference type="Proteomes" id="UP000735302"/>
    </source>
</evidence>
<feature type="compositionally biased region" description="Polar residues" evidence="12">
    <location>
        <begin position="440"/>
        <end position="454"/>
    </location>
</feature>
<feature type="region of interest" description="Disordered" evidence="12">
    <location>
        <begin position="925"/>
        <end position="1015"/>
    </location>
</feature>
<evidence type="ECO:0000256" key="5">
    <source>
        <dbReference type="ARBA" id="ARBA00022679"/>
    </source>
</evidence>
<evidence type="ECO:0000256" key="7">
    <source>
        <dbReference type="ARBA" id="ARBA00022777"/>
    </source>
</evidence>
<comment type="catalytic activity">
    <reaction evidence="9">
        <text>L-threonyl-[protein] + ATP = O-phospho-L-threonyl-[protein] + ADP + H(+)</text>
        <dbReference type="Rhea" id="RHEA:46608"/>
        <dbReference type="Rhea" id="RHEA-COMP:11060"/>
        <dbReference type="Rhea" id="RHEA-COMP:11605"/>
        <dbReference type="ChEBI" id="CHEBI:15378"/>
        <dbReference type="ChEBI" id="CHEBI:30013"/>
        <dbReference type="ChEBI" id="CHEBI:30616"/>
        <dbReference type="ChEBI" id="CHEBI:61977"/>
        <dbReference type="ChEBI" id="CHEBI:456216"/>
        <dbReference type="EC" id="2.7.11.1"/>
    </reaction>
</comment>
<dbReference type="Gene3D" id="1.10.510.10">
    <property type="entry name" value="Transferase(Phosphotransferase) domain 1"/>
    <property type="match status" value="1"/>
</dbReference>
<evidence type="ECO:0000256" key="10">
    <source>
        <dbReference type="ARBA" id="ARBA00048679"/>
    </source>
</evidence>
<dbReference type="PANTHER" id="PTHR24346">
    <property type="entry name" value="MAP/MICROTUBULE AFFINITY-REGULATING KINASE"/>
    <property type="match status" value="1"/>
</dbReference>
<dbReference type="PANTHER" id="PTHR24346:SF79">
    <property type="entry name" value="PROTEIN KINASE DOMAIN-CONTAINING PROTEIN"/>
    <property type="match status" value="1"/>
</dbReference>
<dbReference type="GO" id="GO:0035556">
    <property type="term" value="P:intracellular signal transduction"/>
    <property type="evidence" value="ECO:0007669"/>
    <property type="project" value="TreeGrafter"/>
</dbReference>
<dbReference type="PROSITE" id="PS00107">
    <property type="entry name" value="PROTEIN_KINASE_ATP"/>
    <property type="match status" value="1"/>
</dbReference>
<proteinExistence type="predicted"/>
<evidence type="ECO:0000256" key="12">
    <source>
        <dbReference type="SAM" id="MobiDB-lite"/>
    </source>
</evidence>
<dbReference type="PROSITE" id="PS50011">
    <property type="entry name" value="PROTEIN_KINASE_DOM"/>
    <property type="match status" value="1"/>
</dbReference>
<accession>A0AAV4D9C4</accession>
<evidence type="ECO:0000256" key="3">
    <source>
        <dbReference type="ARBA" id="ARBA00022490"/>
    </source>
</evidence>
<feature type="region of interest" description="Disordered" evidence="12">
    <location>
        <begin position="396"/>
        <end position="493"/>
    </location>
</feature>
<gene>
    <name evidence="14" type="ORF">PoB_006719200</name>
</gene>
<keyword evidence="15" id="KW-1185">Reference proteome</keyword>
<dbReference type="SMART" id="SM00220">
    <property type="entry name" value="S_TKc"/>
    <property type="match status" value="1"/>
</dbReference>
<keyword evidence="5" id="KW-0808">Transferase</keyword>
<dbReference type="GO" id="GO:0005737">
    <property type="term" value="C:cytoplasm"/>
    <property type="evidence" value="ECO:0007669"/>
    <property type="project" value="UniProtKB-SubCell"/>
</dbReference>
<dbReference type="InterPro" id="IPR000719">
    <property type="entry name" value="Prot_kinase_dom"/>
</dbReference>
<dbReference type="AlphaFoldDB" id="A0AAV4D9C4"/>
<organism evidence="14 15">
    <name type="scientific">Plakobranchus ocellatus</name>
    <dbReference type="NCBI Taxonomy" id="259542"/>
    <lineage>
        <taxon>Eukaryota</taxon>
        <taxon>Metazoa</taxon>
        <taxon>Spiralia</taxon>
        <taxon>Lophotrochozoa</taxon>
        <taxon>Mollusca</taxon>
        <taxon>Gastropoda</taxon>
        <taxon>Heterobranchia</taxon>
        <taxon>Euthyneura</taxon>
        <taxon>Panpulmonata</taxon>
        <taxon>Sacoglossa</taxon>
        <taxon>Placobranchoidea</taxon>
        <taxon>Plakobranchidae</taxon>
        <taxon>Plakobranchus</taxon>
    </lineage>
</organism>
<keyword evidence="8 11" id="KW-0067">ATP-binding</keyword>
<feature type="compositionally biased region" description="Polar residues" evidence="12">
    <location>
        <begin position="396"/>
        <end position="407"/>
    </location>
</feature>
<dbReference type="PROSITE" id="PS00108">
    <property type="entry name" value="PROTEIN_KINASE_ST"/>
    <property type="match status" value="1"/>
</dbReference>
<dbReference type="Proteomes" id="UP000735302">
    <property type="component" value="Unassembled WGS sequence"/>
</dbReference>
<dbReference type="SUPFAM" id="SSF56112">
    <property type="entry name" value="Protein kinase-like (PK-like)"/>
    <property type="match status" value="1"/>
</dbReference>
<evidence type="ECO:0000256" key="11">
    <source>
        <dbReference type="PROSITE-ProRule" id="PRU10141"/>
    </source>
</evidence>
<feature type="compositionally biased region" description="Basic residues" evidence="12">
    <location>
        <begin position="961"/>
        <end position="973"/>
    </location>
</feature>
<keyword evidence="6 11" id="KW-0547">Nucleotide-binding</keyword>
<reference evidence="14 15" key="1">
    <citation type="journal article" date="2021" name="Elife">
        <title>Chloroplast acquisition without the gene transfer in kleptoplastic sea slugs, Plakobranchus ocellatus.</title>
        <authorList>
            <person name="Maeda T."/>
            <person name="Takahashi S."/>
            <person name="Yoshida T."/>
            <person name="Shimamura S."/>
            <person name="Takaki Y."/>
            <person name="Nagai Y."/>
            <person name="Toyoda A."/>
            <person name="Suzuki Y."/>
            <person name="Arimoto A."/>
            <person name="Ishii H."/>
            <person name="Satoh N."/>
            <person name="Nishiyama T."/>
            <person name="Hasebe M."/>
            <person name="Maruyama T."/>
            <person name="Minagawa J."/>
            <person name="Obokata J."/>
            <person name="Shigenobu S."/>
        </authorList>
    </citation>
    <scope>NUCLEOTIDE SEQUENCE [LARGE SCALE GENOMIC DNA]</scope>
</reference>
<feature type="region of interest" description="Disordered" evidence="12">
    <location>
        <begin position="602"/>
        <end position="626"/>
    </location>
</feature>
<dbReference type="CDD" id="cd14003">
    <property type="entry name" value="STKc_AMPK-like"/>
    <property type="match status" value="1"/>
</dbReference>
<evidence type="ECO:0000256" key="1">
    <source>
        <dbReference type="ARBA" id="ARBA00004496"/>
    </source>
</evidence>